<dbReference type="Gene3D" id="3.90.550.10">
    <property type="entry name" value="Spore Coat Polysaccharide Biosynthesis Protein SpsA, Chain A"/>
    <property type="match status" value="1"/>
</dbReference>
<dbReference type="Pfam" id="PF00535">
    <property type="entry name" value="Glycos_transf_2"/>
    <property type="match status" value="1"/>
</dbReference>
<evidence type="ECO:0000256" key="2">
    <source>
        <dbReference type="SAM" id="MobiDB-lite"/>
    </source>
</evidence>
<evidence type="ECO:0000259" key="3">
    <source>
        <dbReference type="Pfam" id="PF00535"/>
    </source>
</evidence>
<dbReference type="SUPFAM" id="SSF53448">
    <property type="entry name" value="Nucleotide-diphospho-sugar transferases"/>
    <property type="match status" value="1"/>
</dbReference>
<name>A0A429Y058_9BACI</name>
<dbReference type="PANTHER" id="PTHR22916:SF3">
    <property type="entry name" value="UDP-GLCNAC:BETAGAL BETA-1,3-N-ACETYLGLUCOSAMINYLTRANSFERASE-LIKE PROTEIN 1"/>
    <property type="match status" value="1"/>
</dbReference>
<dbReference type="GO" id="GO:0016758">
    <property type="term" value="F:hexosyltransferase activity"/>
    <property type="evidence" value="ECO:0007669"/>
    <property type="project" value="UniProtKB-ARBA"/>
</dbReference>
<keyword evidence="5" id="KW-1185">Reference proteome</keyword>
<protein>
    <submittedName>
        <fullName evidence="4">Glycosyltransferase family 2 protein</fullName>
    </submittedName>
</protein>
<evidence type="ECO:0000256" key="1">
    <source>
        <dbReference type="ARBA" id="ARBA00006739"/>
    </source>
</evidence>
<dbReference type="Proteomes" id="UP000287156">
    <property type="component" value="Unassembled WGS sequence"/>
</dbReference>
<comment type="caution">
    <text evidence="4">The sequence shown here is derived from an EMBL/GenBank/DDBJ whole genome shotgun (WGS) entry which is preliminary data.</text>
</comment>
<reference evidence="4" key="1">
    <citation type="submission" date="2018-12" db="EMBL/GenBank/DDBJ databases">
        <authorList>
            <person name="Sun L."/>
            <person name="Chen Z."/>
        </authorList>
    </citation>
    <scope>NUCLEOTIDE SEQUENCE [LARGE SCALE GENOMIC DNA]</scope>
    <source>
        <strain evidence="4">3-2-2</strain>
    </source>
</reference>
<feature type="region of interest" description="Disordered" evidence="2">
    <location>
        <begin position="1"/>
        <end position="22"/>
    </location>
</feature>
<dbReference type="CDD" id="cd00761">
    <property type="entry name" value="Glyco_tranf_GTA_type"/>
    <property type="match status" value="1"/>
</dbReference>
<gene>
    <name evidence="4" type="ORF">D4T97_011090</name>
</gene>
<feature type="domain" description="Glycosyltransferase 2-like" evidence="3">
    <location>
        <begin position="61"/>
        <end position="221"/>
    </location>
</feature>
<accession>A0A429Y058</accession>
<dbReference type="AlphaFoldDB" id="A0A429Y058"/>
<comment type="similarity">
    <text evidence="1">Belongs to the glycosyltransferase 2 family.</text>
</comment>
<organism evidence="4 5">
    <name type="scientific">Siminovitchia acidinfaciens</name>
    <dbReference type="NCBI Taxonomy" id="2321395"/>
    <lineage>
        <taxon>Bacteria</taxon>
        <taxon>Bacillati</taxon>
        <taxon>Bacillota</taxon>
        <taxon>Bacilli</taxon>
        <taxon>Bacillales</taxon>
        <taxon>Bacillaceae</taxon>
        <taxon>Siminovitchia</taxon>
    </lineage>
</organism>
<proteinExistence type="inferred from homology"/>
<dbReference type="OrthoDB" id="396512at2"/>
<dbReference type="PANTHER" id="PTHR22916">
    <property type="entry name" value="GLYCOSYLTRANSFERASE"/>
    <property type="match status" value="1"/>
</dbReference>
<sequence>MPGQPKHSIEKKNTSLEIPNRSVESQNISLENQRDSTEDYPYNDEGFYIHVKNRTTNYKVTVVMPVYNAELTVRKTIDSVINQTIGFENIEFIIVDDRSNDDSRTIILEYSETYPNVIPVFLKENTGSPAIPRNLGINLANGKYIIFIDSDDWFSENGLKLLYETLERTGNDYAIGKTIQVTDKRMKIVGEYNNCMARDFVDPYSIPHLFHHLGPTARMMKTTFIKDNNIKFPNMKFAEDKQFFIDVLTKCSTISTLDDVIYYANRLKENKSFTTTTSIFEKTDTNIKVIKYVIDKQLPEKIEKMILNRLYEFDCITRLFNRKHFLNSKEKEKYFEKFGEVLETTKNLNYDFTEIFFEPWHKVLVTLFKEERFDDITSLINWSLNESIKNTIVRDGLPYYLLPLNNENQFTRVNMLAYHKSSSKDTDSLLLRLNVYGDQINEMDSFVIRQRDNELNQIELPLNKVSTHEYEVKIPYEQIATLTSASYATFIKYSNYLKLFIKMDTRKIINFDDKTIDFYTTIGDNFGVNIK</sequence>
<evidence type="ECO:0000313" key="4">
    <source>
        <dbReference type="EMBL" id="RST74407.1"/>
    </source>
</evidence>
<dbReference type="EMBL" id="QYTV02000004">
    <property type="protein sequence ID" value="RST74407.1"/>
    <property type="molecule type" value="Genomic_DNA"/>
</dbReference>
<dbReference type="InterPro" id="IPR001173">
    <property type="entry name" value="Glyco_trans_2-like"/>
</dbReference>
<evidence type="ECO:0000313" key="5">
    <source>
        <dbReference type="Proteomes" id="UP000287156"/>
    </source>
</evidence>
<dbReference type="InterPro" id="IPR029044">
    <property type="entry name" value="Nucleotide-diphossugar_trans"/>
</dbReference>